<dbReference type="Proteomes" id="UP001054945">
    <property type="component" value="Unassembled WGS sequence"/>
</dbReference>
<dbReference type="AlphaFoldDB" id="A0AAV4UTC2"/>
<comment type="caution">
    <text evidence="1">The sequence shown here is derived from an EMBL/GenBank/DDBJ whole genome shotgun (WGS) entry which is preliminary data.</text>
</comment>
<proteinExistence type="predicted"/>
<reference evidence="1 2" key="1">
    <citation type="submission" date="2021-06" db="EMBL/GenBank/DDBJ databases">
        <title>Caerostris extrusa draft genome.</title>
        <authorList>
            <person name="Kono N."/>
            <person name="Arakawa K."/>
        </authorList>
    </citation>
    <scope>NUCLEOTIDE SEQUENCE [LARGE SCALE GENOMIC DNA]</scope>
</reference>
<gene>
    <name evidence="1" type="ORF">CEXT_638191</name>
</gene>
<dbReference type="EMBL" id="BPLR01013421">
    <property type="protein sequence ID" value="GIY61047.1"/>
    <property type="molecule type" value="Genomic_DNA"/>
</dbReference>
<evidence type="ECO:0000313" key="2">
    <source>
        <dbReference type="Proteomes" id="UP001054945"/>
    </source>
</evidence>
<name>A0AAV4UTC2_CAEEX</name>
<protein>
    <submittedName>
        <fullName evidence="1">Uncharacterized protein</fullName>
    </submittedName>
</protein>
<sequence>MIIFTFRLASDTSVVAILNESAICVSMYMYGKCAWTNLPIPEKLLLADCSGIPSQRLTLTYDQVGMNDGYECGTVRCPFCSDVKK</sequence>
<accession>A0AAV4UTC2</accession>
<keyword evidence="2" id="KW-1185">Reference proteome</keyword>
<evidence type="ECO:0000313" key="1">
    <source>
        <dbReference type="EMBL" id="GIY61047.1"/>
    </source>
</evidence>
<organism evidence="1 2">
    <name type="scientific">Caerostris extrusa</name>
    <name type="common">Bark spider</name>
    <name type="synonym">Caerostris bankana</name>
    <dbReference type="NCBI Taxonomy" id="172846"/>
    <lineage>
        <taxon>Eukaryota</taxon>
        <taxon>Metazoa</taxon>
        <taxon>Ecdysozoa</taxon>
        <taxon>Arthropoda</taxon>
        <taxon>Chelicerata</taxon>
        <taxon>Arachnida</taxon>
        <taxon>Araneae</taxon>
        <taxon>Araneomorphae</taxon>
        <taxon>Entelegynae</taxon>
        <taxon>Araneoidea</taxon>
        <taxon>Araneidae</taxon>
        <taxon>Caerostris</taxon>
    </lineage>
</organism>